<reference evidence="2" key="1">
    <citation type="submission" date="2014-08" db="EMBL/GenBank/DDBJ databases">
        <authorList>
            <person name="Edwards T."/>
        </authorList>
    </citation>
    <scope>NUCLEOTIDE SEQUENCE [LARGE SCALE GENOMIC DNA]</scope>
</reference>
<evidence type="ECO:0000313" key="1">
    <source>
        <dbReference type="EMBL" id="CDX49219.1"/>
    </source>
</evidence>
<protein>
    <recommendedName>
        <fullName evidence="3">Phage gp6-like head-tail connector protein</fullName>
    </recommendedName>
</protein>
<dbReference type="EMBL" id="CCND01000001">
    <property type="protein sequence ID" value="CDX49219.1"/>
    <property type="molecule type" value="Genomic_DNA"/>
</dbReference>
<dbReference type="Gene3D" id="1.10.3230.30">
    <property type="entry name" value="Phage gp6-like head-tail connector protein"/>
    <property type="match status" value="1"/>
</dbReference>
<dbReference type="NCBIfam" id="TIGR01560">
    <property type="entry name" value="put_DNA_pack"/>
    <property type="match status" value="2"/>
</dbReference>
<proteinExistence type="predicted"/>
<dbReference type="NCBIfam" id="TIGR02215">
    <property type="entry name" value="phage_chp_gp8"/>
    <property type="match status" value="1"/>
</dbReference>
<accession>A0A0K2VMR7</accession>
<dbReference type="InterPro" id="IPR006450">
    <property type="entry name" value="Phage_HK97_gp6-like"/>
</dbReference>
<gene>
    <name evidence="1" type="ORF">MPL1032_10259</name>
</gene>
<dbReference type="InterPro" id="IPR011738">
    <property type="entry name" value="Phage_CHP"/>
</dbReference>
<organism evidence="1 2">
    <name type="scientific">Mesorhizobium plurifarium</name>
    <dbReference type="NCBI Taxonomy" id="69974"/>
    <lineage>
        <taxon>Bacteria</taxon>
        <taxon>Pseudomonadati</taxon>
        <taxon>Pseudomonadota</taxon>
        <taxon>Alphaproteobacteria</taxon>
        <taxon>Hyphomicrobiales</taxon>
        <taxon>Phyllobacteriaceae</taxon>
        <taxon>Mesorhizobium</taxon>
    </lineage>
</organism>
<dbReference type="InterPro" id="IPR021146">
    <property type="entry name" value="Phage_gp6-like_head-tail"/>
</dbReference>
<evidence type="ECO:0000313" key="2">
    <source>
        <dbReference type="Proteomes" id="UP000182888"/>
    </source>
</evidence>
<sequence length="189" mass="20755">MLAPVRIEDPEDAPVSLDDVKLHCRVDFDDDDVLLEAFLDAATAHMEKVLDIALVTQTWRQDFDGFKCLRLVKGRAQSEGLIVEYWDTGNAGQTLPGPTYRMLVDSVGAYVAIAPGETWPQVYCRPDAVSVSYIAGSAPEDVPAALKAAILLHVAHLYQNREAVTVDAVSNFLPLGYEALIWPFKKPGL</sequence>
<dbReference type="CDD" id="cd08054">
    <property type="entry name" value="gp6"/>
    <property type="match status" value="1"/>
</dbReference>
<dbReference type="AlphaFoldDB" id="A0A0K2VMR7"/>
<dbReference type="Pfam" id="PF05135">
    <property type="entry name" value="Phage_connect_1"/>
    <property type="match status" value="1"/>
</dbReference>
<dbReference type="Proteomes" id="UP000182888">
    <property type="component" value="Unassembled WGS sequence"/>
</dbReference>
<evidence type="ECO:0008006" key="3">
    <source>
        <dbReference type="Google" id="ProtNLM"/>
    </source>
</evidence>
<name>A0A0K2VMR7_MESPL</name>